<dbReference type="InterPro" id="IPR016186">
    <property type="entry name" value="C-type_lectin-like/link_sf"/>
</dbReference>
<dbReference type="Pfam" id="PF01471">
    <property type="entry name" value="PG_binding_1"/>
    <property type="match status" value="1"/>
</dbReference>
<dbReference type="SUPFAM" id="SSF52129">
    <property type="entry name" value="Caspase-like"/>
    <property type="match status" value="1"/>
</dbReference>
<dbReference type="RefSeq" id="WP_138162121.1">
    <property type="nucleotide sequence ID" value="NZ_VAUA01000002.1"/>
</dbReference>
<evidence type="ECO:0000259" key="3">
    <source>
        <dbReference type="PROSITE" id="PS50208"/>
    </source>
</evidence>
<dbReference type="SUPFAM" id="SSF47090">
    <property type="entry name" value="PGBD-like"/>
    <property type="match status" value="1"/>
</dbReference>
<dbReference type="InterPro" id="IPR001304">
    <property type="entry name" value="C-type_lectin-like"/>
</dbReference>
<dbReference type="InterPro" id="IPR011600">
    <property type="entry name" value="Pept_C14_caspase"/>
</dbReference>
<keyword evidence="5" id="KW-1185">Reference proteome</keyword>
<dbReference type="Proteomes" id="UP000305041">
    <property type="component" value="Unassembled WGS sequence"/>
</dbReference>
<dbReference type="InterPro" id="IPR036365">
    <property type="entry name" value="PGBD-like_sf"/>
</dbReference>
<dbReference type="PROSITE" id="PS50208">
    <property type="entry name" value="CASPASE_P20"/>
    <property type="match status" value="1"/>
</dbReference>
<proteinExistence type="predicted"/>
<dbReference type="PROSITE" id="PS50041">
    <property type="entry name" value="C_TYPE_LECTIN_2"/>
    <property type="match status" value="1"/>
</dbReference>
<evidence type="ECO:0000259" key="2">
    <source>
        <dbReference type="PROSITE" id="PS50041"/>
    </source>
</evidence>
<accession>A0ABY2UYY5</accession>
<feature type="domain" description="Caspase family p20" evidence="3">
    <location>
        <begin position="19"/>
        <end position="148"/>
    </location>
</feature>
<dbReference type="Gene3D" id="3.10.100.10">
    <property type="entry name" value="Mannose-Binding Protein A, subunit A"/>
    <property type="match status" value="1"/>
</dbReference>
<name>A0ABY2UYY5_9RHOB</name>
<protein>
    <recommendedName>
        <fullName evidence="6">CHAT domain-containing protein</fullName>
    </recommendedName>
</protein>
<feature type="signal peptide" evidence="1">
    <location>
        <begin position="1"/>
        <end position="18"/>
    </location>
</feature>
<dbReference type="PANTHER" id="PTHR22576:SF37">
    <property type="entry name" value="MUCOSA-ASSOCIATED LYMPHOID TISSUE LYMPHOMA TRANSLOCATION PROTEIN 1"/>
    <property type="match status" value="1"/>
</dbReference>
<dbReference type="SMART" id="SM00034">
    <property type="entry name" value="CLECT"/>
    <property type="match status" value="1"/>
</dbReference>
<dbReference type="InterPro" id="IPR036366">
    <property type="entry name" value="PGBDSf"/>
</dbReference>
<feature type="chain" id="PRO_5047075313" description="CHAT domain-containing protein" evidence="1">
    <location>
        <begin position="19"/>
        <end position="606"/>
    </location>
</feature>
<dbReference type="EMBL" id="VAUA01000002">
    <property type="protein sequence ID" value="TLP68090.1"/>
    <property type="molecule type" value="Genomic_DNA"/>
</dbReference>
<evidence type="ECO:0000313" key="5">
    <source>
        <dbReference type="Proteomes" id="UP000305041"/>
    </source>
</evidence>
<feature type="domain" description="C-type lectin" evidence="2">
    <location>
        <begin position="459"/>
        <end position="577"/>
    </location>
</feature>
<evidence type="ECO:0000313" key="4">
    <source>
        <dbReference type="EMBL" id="TLP68090.1"/>
    </source>
</evidence>
<keyword evidence="1" id="KW-0732">Signal</keyword>
<gene>
    <name evidence="4" type="ORF">FEE96_06140</name>
</gene>
<dbReference type="Gene3D" id="1.10.101.10">
    <property type="entry name" value="PGBD-like superfamily/PGBD"/>
    <property type="match status" value="1"/>
</dbReference>
<reference evidence="4 5" key="1">
    <citation type="submission" date="2019-05" db="EMBL/GenBank/DDBJ databases">
        <title>Draft genome sequence of Pelagicola sp. DSW4-44.</title>
        <authorList>
            <person name="Oh J."/>
        </authorList>
    </citation>
    <scope>NUCLEOTIDE SEQUENCE [LARGE SCALE GENOMIC DNA]</scope>
    <source>
        <strain evidence="4 5">DSW4-44</strain>
    </source>
</reference>
<dbReference type="Pfam" id="PF00656">
    <property type="entry name" value="Peptidase_C14"/>
    <property type="match status" value="1"/>
</dbReference>
<dbReference type="PANTHER" id="PTHR22576">
    <property type="entry name" value="MUCOSA ASSOCIATED LYMPHOID TISSUE LYMPHOMA TRANSLOCATION PROTEIN 1/PARACASPASE"/>
    <property type="match status" value="1"/>
</dbReference>
<dbReference type="InterPro" id="IPR002477">
    <property type="entry name" value="Peptidoglycan-bd-like"/>
</dbReference>
<organism evidence="4 5">
    <name type="scientific">Parasedimentitalea maritima</name>
    <dbReference type="NCBI Taxonomy" id="2578117"/>
    <lineage>
        <taxon>Bacteria</taxon>
        <taxon>Pseudomonadati</taxon>
        <taxon>Pseudomonadota</taxon>
        <taxon>Alphaproteobacteria</taxon>
        <taxon>Rhodobacterales</taxon>
        <taxon>Paracoccaceae</taxon>
        <taxon>Parasedimentitalea</taxon>
    </lineage>
</organism>
<evidence type="ECO:0008006" key="6">
    <source>
        <dbReference type="Google" id="ProtNLM"/>
    </source>
</evidence>
<dbReference type="InterPro" id="IPR029030">
    <property type="entry name" value="Caspase-like_dom_sf"/>
</dbReference>
<dbReference type="InterPro" id="IPR016187">
    <property type="entry name" value="CTDL_fold"/>
</dbReference>
<dbReference type="InterPro" id="IPR001309">
    <property type="entry name" value="Pept_C14_p20"/>
</dbReference>
<dbReference type="InterPro" id="IPR052039">
    <property type="entry name" value="Caspase-related_regulators"/>
</dbReference>
<evidence type="ECO:0000256" key="1">
    <source>
        <dbReference type="SAM" id="SignalP"/>
    </source>
</evidence>
<dbReference type="Gene3D" id="3.40.50.1460">
    <property type="match status" value="1"/>
</dbReference>
<comment type="caution">
    <text evidence="4">The sequence shown here is derived from an EMBL/GenBank/DDBJ whole genome shotgun (WGS) entry which is preliminary data.</text>
</comment>
<sequence length="606" mass="67059">MRFLLFVPLVFFTFPAVAETRVAFLVGNSEYEHAEKLDNPRNDVELVNATLLSLDFDVALHYDLTRSEISSELATFLRDTKDADVTLFYFAGHGMQFKGQNYILGTDAQLQSEFDIEAEAMNLQQVTDLLELNSRAALLFIDACRDNPIANAFYRRNFSENVGRMNQGLAAINVAFQGTMLTFSASPGQVAYDGLGEHSPFAKAVARHLPAENTEILSTIKRIIRDVKAATHNRQTPIVTNDLAQEIYLKKGEDGQAAAIAYREEERLFEAAMAINTPRTWDIMLGRFPDGPFYEAALAARDRSTAVELATISGSMTPTHDVDNATGTSRRIQVSAEALRLVEAGEGLDRSDVREIQSALKARGYPAGPSDGVIGGGTRSALADFQLAAGLPSTGALTAGTAAKLGIEVRLAEPDSETFIASTNAKKYDPLTLALFEDDPRLLRAVEALHNQEIVYGYFEGHLYLGVLTWRLGRYEEAKRLAQSAGGYLATMTSRAENNFVYELVRQDRRFWKRHSDGRATAFGPTFGLYQLDGAREPDGGWVWVTGEPNTFSNWLPGSPINHNNQAKYAAFIWDRWPQKVPGPVQTAPTWHDMENAQRSIVIEIE</sequence>
<dbReference type="SUPFAM" id="SSF56436">
    <property type="entry name" value="C-type lectin-like"/>
    <property type="match status" value="1"/>
</dbReference>